<feature type="coiled-coil region" evidence="1">
    <location>
        <begin position="8"/>
        <end position="50"/>
    </location>
</feature>
<name>A0ABT5UK58_EUBLI</name>
<evidence type="ECO:0000256" key="1">
    <source>
        <dbReference type="SAM" id="Coils"/>
    </source>
</evidence>
<organism evidence="2 3">
    <name type="scientific">Eubacterium limosum</name>
    <dbReference type="NCBI Taxonomy" id="1736"/>
    <lineage>
        <taxon>Bacteria</taxon>
        <taxon>Bacillati</taxon>
        <taxon>Bacillota</taxon>
        <taxon>Clostridia</taxon>
        <taxon>Eubacteriales</taxon>
        <taxon>Eubacteriaceae</taxon>
        <taxon>Eubacterium</taxon>
    </lineage>
</organism>
<dbReference type="Proteomes" id="UP001215087">
    <property type="component" value="Unassembled WGS sequence"/>
</dbReference>
<proteinExistence type="predicted"/>
<accession>A0ABT5UK58</accession>
<keyword evidence="1" id="KW-0175">Coiled coil</keyword>
<evidence type="ECO:0000313" key="3">
    <source>
        <dbReference type="Proteomes" id="UP001215087"/>
    </source>
</evidence>
<keyword evidence="3" id="KW-1185">Reference proteome</keyword>
<reference evidence="2 3" key="1">
    <citation type="submission" date="2023-02" db="EMBL/GenBank/DDBJ databases">
        <title>Comparative genome analysis of Eubacterium limosum species.</title>
        <authorList>
            <person name="Bak J.E."/>
        </authorList>
    </citation>
    <scope>NUCLEOTIDE SEQUENCE [LARGE SCALE GENOMIC DNA]</scope>
    <source>
        <strain evidence="2 3">KGMB01548</strain>
    </source>
</reference>
<sequence>MFIPKWVLMDLLESKRDLERRVKRLEIILLTEAEETISRLEDKSGGLSRDEEILSIETIMDNEKTSQDLNQSMKTPYGPYWG</sequence>
<dbReference type="RefSeq" id="WP_227206955.1">
    <property type="nucleotide sequence ID" value="NZ_JAJCLO010000006.1"/>
</dbReference>
<protein>
    <submittedName>
        <fullName evidence="2">Uncharacterized protein</fullName>
    </submittedName>
</protein>
<comment type="caution">
    <text evidence="2">The sequence shown here is derived from an EMBL/GenBank/DDBJ whole genome shotgun (WGS) entry which is preliminary data.</text>
</comment>
<dbReference type="EMBL" id="JAQSVD010000001">
    <property type="protein sequence ID" value="MDE1469289.1"/>
    <property type="molecule type" value="Genomic_DNA"/>
</dbReference>
<evidence type="ECO:0000313" key="2">
    <source>
        <dbReference type="EMBL" id="MDE1469289.1"/>
    </source>
</evidence>
<gene>
    <name evidence="2" type="ORF">PTZ04_03350</name>
</gene>